<organism evidence="1 2">
    <name type="scientific">Violaceomyces palustris</name>
    <dbReference type="NCBI Taxonomy" id="1673888"/>
    <lineage>
        <taxon>Eukaryota</taxon>
        <taxon>Fungi</taxon>
        <taxon>Dikarya</taxon>
        <taxon>Basidiomycota</taxon>
        <taxon>Ustilaginomycotina</taxon>
        <taxon>Ustilaginomycetes</taxon>
        <taxon>Violaceomycetales</taxon>
        <taxon>Violaceomycetaceae</taxon>
        <taxon>Violaceomyces</taxon>
    </lineage>
</organism>
<evidence type="ECO:0000313" key="2">
    <source>
        <dbReference type="Proteomes" id="UP000245626"/>
    </source>
</evidence>
<sequence length="493" mass="54348">MRARLLTAPFLPLLLPLLSVVSSSTVPLAAAAAAAADPPSSKEIPGFVNNGTVGSLVCNLSKLIKPHRVGGVVAVGGVGGDGQKHFFNYQSTIAGLDCPESKPPTYPFNEIHLASKDDSIRATFVPYGALISQLWVKDRYGNWRDLVLGFDNTTNYATDGIHPNFGPIVGRYANRIRNGTFTYQGRTYHTPLNENGLDTLHGGLVGYDRSNFTVKSLDSDSVTFEIRDPDGNQGFPGNVVANVKYSLGSGSVWEIEMEAESDSFTPLMLSSHVYWNLEAYNETSTILDHVLEMKYADKYVETDSILIPTGKLPEVQGTPFDFRKAKSFRSLFDRTEGVCGYGCKGWDSCFVMSHPPGLTQQDEDDDDRQPSSRDLQNRMTSKPVLEMHSPKSGIKLSVQTDQPAIQIYTCDGISSPKGKGSLPRKRSHGGDGSLSKIYENHSCVVIEMEDYIDGINHQQEWNRDQFYGPGRPYSWRSVYTFSNVDEQGRDLGV</sequence>
<name>A0ACD0P8B5_9BASI</name>
<keyword evidence="2" id="KW-1185">Reference proteome</keyword>
<reference evidence="1 2" key="1">
    <citation type="journal article" date="2018" name="Mol. Biol. Evol.">
        <title>Broad Genomic Sampling Reveals a Smut Pathogenic Ancestry of the Fungal Clade Ustilaginomycotina.</title>
        <authorList>
            <person name="Kijpornyongpan T."/>
            <person name="Mondo S.J."/>
            <person name="Barry K."/>
            <person name="Sandor L."/>
            <person name="Lee J."/>
            <person name="Lipzen A."/>
            <person name="Pangilinan J."/>
            <person name="LaButti K."/>
            <person name="Hainaut M."/>
            <person name="Henrissat B."/>
            <person name="Grigoriev I.V."/>
            <person name="Spatafora J.W."/>
            <person name="Aime M.C."/>
        </authorList>
    </citation>
    <scope>NUCLEOTIDE SEQUENCE [LARGE SCALE GENOMIC DNA]</scope>
    <source>
        <strain evidence="1 2">SA 807</strain>
    </source>
</reference>
<evidence type="ECO:0000313" key="1">
    <source>
        <dbReference type="EMBL" id="PWN54289.1"/>
    </source>
</evidence>
<accession>A0ACD0P8B5</accession>
<proteinExistence type="predicted"/>
<dbReference type="EMBL" id="KZ819689">
    <property type="protein sequence ID" value="PWN54289.1"/>
    <property type="molecule type" value="Genomic_DNA"/>
</dbReference>
<protein>
    <submittedName>
        <fullName evidence="1">Galactose mutarotase-like protein</fullName>
    </submittedName>
</protein>
<gene>
    <name evidence="1" type="ORF">IE53DRAFT_383138</name>
</gene>
<dbReference type="Proteomes" id="UP000245626">
    <property type="component" value="Unassembled WGS sequence"/>
</dbReference>